<name>A0ACC0GEI5_9ERIC</name>
<dbReference type="Proteomes" id="UP001060215">
    <property type="component" value="Chromosome 10"/>
</dbReference>
<comment type="caution">
    <text evidence="1">The sequence shown here is derived from an EMBL/GenBank/DDBJ whole genome shotgun (WGS) entry which is preliminary data.</text>
</comment>
<protein>
    <submittedName>
        <fullName evidence="1">Uncharacterized protein</fullName>
    </submittedName>
</protein>
<gene>
    <name evidence="1" type="ORF">LOK49_LG10G02508</name>
</gene>
<evidence type="ECO:0000313" key="2">
    <source>
        <dbReference type="Proteomes" id="UP001060215"/>
    </source>
</evidence>
<keyword evidence="2" id="KW-1185">Reference proteome</keyword>
<dbReference type="EMBL" id="CM045767">
    <property type="protein sequence ID" value="KAI7998842.1"/>
    <property type="molecule type" value="Genomic_DNA"/>
</dbReference>
<sequence>MAMKNCNNWLLQNIALFPLILYFYAQDGVFRC</sequence>
<organism evidence="1 2">
    <name type="scientific">Camellia lanceoleosa</name>
    <dbReference type="NCBI Taxonomy" id="1840588"/>
    <lineage>
        <taxon>Eukaryota</taxon>
        <taxon>Viridiplantae</taxon>
        <taxon>Streptophyta</taxon>
        <taxon>Embryophyta</taxon>
        <taxon>Tracheophyta</taxon>
        <taxon>Spermatophyta</taxon>
        <taxon>Magnoliopsida</taxon>
        <taxon>eudicotyledons</taxon>
        <taxon>Gunneridae</taxon>
        <taxon>Pentapetalae</taxon>
        <taxon>asterids</taxon>
        <taxon>Ericales</taxon>
        <taxon>Theaceae</taxon>
        <taxon>Camellia</taxon>
    </lineage>
</organism>
<accession>A0ACC0GEI5</accession>
<evidence type="ECO:0000313" key="1">
    <source>
        <dbReference type="EMBL" id="KAI7998842.1"/>
    </source>
</evidence>
<proteinExistence type="predicted"/>
<reference evidence="1 2" key="1">
    <citation type="journal article" date="2022" name="Plant J.">
        <title>Chromosome-level genome of Camellia lanceoleosa provides a valuable resource for understanding genome evolution and self-incompatibility.</title>
        <authorList>
            <person name="Gong W."/>
            <person name="Xiao S."/>
            <person name="Wang L."/>
            <person name="Liao Z."/>
            <person name="Chang Y."/>
            <person name="Mo W."/>
            <person name="Hu G."/>
            <person name="Li W."/>
            <person name="Zhao G."/>
            <person name="Zhu H."/>
            <person name="Hu X."/>
            <person name="Ji K."/>
            <person name="Xiang X."/>
            <person name="Song Q."/>
            <person name="Yuan D."/>
            <person name="Jin S."/>
            <person name="Zhang L."/>
        </authorList>
    </citation>
    <scope>NUCLEOTIDE SEQUENCE [LARGE SCALE GENOMIC DNA]</scope>
    <source>
        <strain evidence="1">SQ_2022a</strain>
    </source>
</reference>